<dbReference type="Gene3D" id="3.40.640.10">
    <property type="entry name" value="Type I PLP-dependent aspartate aminotransferase-like (Major domain)"/>
    <property type="match status" value="1"/>
</dbReference>
<dbReference type="GO" id="GO:0030170">
    <property type="term" value="F:pyridoxal phosphate binding"/>
    <property type="evidence" value="ECO:0007669"/>
    <property type="project" value="InterPro"/>
</dbReference>
<evidence type="ECO:0000313" key="9">
    <source>
        <dbReference type="Proteomes" id="UP000494119"/>
    </source>
</evidence>
<comment type="subcellular location">
    <subcellularLocation>
        <location evidence="7">Cytoplasm</location>
    </subcellularLocation>
</comment>
<dbReference type="Gene3D" id="3.90.1150.10">
    <property type="entry name" value="Aspartate Aminotransferase, domain 1"/>
    <property type="match status" value="1"/>
</dbReference>
<dbReference type="InterPro" id="IPR015422">
    <property type="entry name" value="PyrdxlP-dep_Trfase_small"/>
</dbReference>
<dbReference type="GO" id="GO:0042286">
    <property type="term" value="F:glutamate-1-semialdehyde 2,1-aminomutase activity"/>
    <property type="evidence" value="ECO:0007669"/>
    <property type="project" value="UniProtKB-UniRule"/>
</dbReference>
<dbReference type="SUPFAM" id="SSF53383">
    <property type="entry name" value="PLP-dependent transferases"/>
    <property type="match status" value="1"/>
</dbReference>
<keyword evidence="7" id="KW-0963">Cytoplasm</keyword>
<dbReference type="FunFam" id="3.40.640.10:FF:000021">
    <property type="entry name" value="Glutamate-1-semialdehyde 2,1-aminomutase"/>
    <property type="match status" value="1"/>
</dbReference>
<comment type="catalytic activity">
    <reaction evidence="7">
        <text>(S)-4-amino-5-oxopentanoate = 5-aminolevulinate</text>
        <dbReference type="Rhea" id="RHEA:14265"/>
        <dbReference type="ChEBI" id="CHEBI:57501"/>
        <dbReference type="ChEBI" id="CHEBI:356416"/>
        <dbReference type="EC" id="5.4.3.8"/>
    </reaction>
</comment>
<dbReference type="RefSeq" id="WP_129562619.1">
    <property type="nucleotide sequence ID" value="NZ_CADIKL010000009.1"/>
</dbReference>
<dbReference type="CDD" id="cd00610">
    <property type="entry name" value="OAT_like"/>
    <property type="match status" value="1"/>
</dbReference>
<organism evidence="8 9">
    <name type="scientific">Paraburkholderia caffeinitolerans</name>
    <dbReference type="NCBI Taxonomy" id="1723730"/>
    <lineage>
        <taxon>Bacteria</taxon>
        <taxon>Pseudomonadati</taxon>
        <taxon>Pseudomonadota</taxon>
        <taxon>Betaproteobacteria</taxon>
        <taxon>Burkholderiales</taxon>
        <taxon>Burkholderiaceae</taxon>
        <taxon>Paraburkholderia</taxon>
    </lineage>
</organism>
<sequence length="432" mass="45992">MSNTSSTNQALFERAQRTIPGGVNSPVRAFRSVGGTPRFIERAQGAYFWDAEGKRYIDYIGSWGPMIVGHVHPEVLEAVQRVLVNGFSFGAPTEAEIEIAEEICKIVPSMEQVRMVSSGTEATMSALRLARGFTKRDRIVKFEGCYHGHADSLLVKAGSGLLTFGNPTSAGVPVDIAKHTTVLEYNNVAALEEAFKAFGDEIAAVIIEPVAGNMNLVKATPEFIGTLRSLTAKHGSVLIFDEVMCGFRVGLRGAQALYGVQADLVCLGKVIGGGMPAAAFGGRREIMDHLAPNGGVYQAGTLSGNPIAVAAGLKTLQLIQAPGFYDRLTAQTARLAQGLSQAAREANVPFVADSVGGMFGLYFADKVPGSFAEVTKSDVTRFNRFFHQMLDAGVYFAPSAYEAGFVSSAHDDALIDETIAAARRAFAEPAAQ</sequence>
<evidence type="ECO:0000313" key="8">
    <source>
        <dbReference type="EMBL" id="CAB3786618.1"/>
    </source>
</evidence>
<evidence type="ECO:0000256" key="5">
    <source>
        <dbReference type="ARBA" id="ARBA00023235"/>
    </source>
</evidence>
<accession>A0A6J5FYJ4</accession>
<evidence type="ECO:0000256" key="3">
    <source>
        <dbReference type="ARBA" id="ARBA00008981"/>
    </source>
</evidence>
<keyword evidence="6 7" id="KW-0627">Porphyrin biosynthesis</keyword>
<keyword evidence="5 7" id="KW-0413">Isomerase</keyword>
<dbReference type="UniPathway" id="UPA00251">
    <property type="reaction ID" value="UER00317"/>
</dbReference>
<dbReference type="AlphaFoldDB" id="A0A6J5FYJ4"/>
<dbReference type="GO" id="GO:0005737">
    <property type="term" value="C:cytoplasm"/>
    <property type="evidence" value="ECO:0007669"/>
    <property type="project" value="UniProtKB-SubCell"/>
</dbReference>
<dbReference type="InterPro" id="IPR015424">
    <property type="entry name" value="PyrdxlP-dep_Trfase"/>
</dbReference>
<dbReference type="PANTHER" id="PTHR43713:SF3">
    <property type="entry name" value="GLUTAMATE-1-SEMIALDEHYDE 2,1-AMINOMUTASE 1, CHLOROPLASTIC-RELATED"/>
    <property type="match status" value="1"/>
</dbReference>
<reference evidence="8 9" key="1">
    <citation type="submission" date="2020-04" db="EMBL/GenBank/DDBJ databases">
        <authorList>
            <person name="De Canck E."/>
        </authorList>
    </citation>
    <scope>NUCLEOTIDE SEQUENCE [LARGE SCALE GENOMIC DNA]</scope>
    <source>
        <strain evidence="8 9">LMG 28688</strain>
    </source>
</reference>
<dbReference type="InterPro" id="IPR015421">
    <property type="entry name" value="PyrdxlP-dep_Trfase_major"/>
</dbReference>
<evidence type="ECO:0000256" key="4">
    <source>
        <dbReference type="ARBA" id="ARBA00022898"/>
    </source>
</evidence>
<comment type="subunit">
    <text evidence="7">Homodimer.</text>
</comment>
<dbReference type="InterPro" id="IPR004639">
    <property type="entry name" value="4pyrrol_synth_GluAld_NH2Trfase"/>
</dbReference>
<dbReference type="NCBIfam" id="TIGR00713">
    <property type="entry name" value="hemL"/>
    <property type="match status" value="1"/>
</dbReference>
<feature type="modified residue" description="N6-(pyridoxal phosphate)lysine" evidence="7">
    <location>
        <position position="269"/>
    </location>
</feature>
<dbReference type="NCBIfam" id="NF000818">
    <property type="entry name" value="PRK00062.1"/>
    <property type="match status" value="1"/>
</dbReference>
<dbReference type="InterPro" id="IPR005814">
    <property type="entry name" value="Aminotrans_3"/>
</dbReference>
<dbReference type="PANTHER" id="PTHR43713">
    <property type="entry name" value="GLUTAMATE-1-SEMIALDEHYDE 2,1-AMINOMUTASE"/>
    <property type="match status" value="1"/>
</dbReference>
<evidence type="ECO:0000256" key="6">
    <source>
        <dbReference type="ARBA" id="ARBA00023244"/>
    </source>
</evidence>
<comment type="similarity">
    <text evidence="3 7">Belongs to the class-III pyridoxal-phosphate-dependent aminotransferase family. HemL subfamily.</text>
</comment>
<protein>
    <recommendedName>
        <fullName evidence="7">Glutamate-1-semialdehyde 2,1-aminomutase</fullName>
        <shortName evidence="7">GSA</shortName>
        <ecNumber evidence="7">5.4.3.8</ecNumber>
    </recommendedName>
    <alternativeName>
        <fullName evidence="7">Glutamate-1-semialdehyde aminotransferase</fullName>
        <shortName evidence="7">GSA-AT</shortName>
    </alternativeName>
</protein>
<keyword evidence="4 7" id="KW-0663">Pyridoxal phosphate</keyword>
<dbReference type="EC" id="5.4.3.8" evidence="7"/>
<comment type="pathway">
    <text evidence="2">Porphyrin-containing compound metabolism; protoporphyrin-IX biosynthesis; 5-aminolevulinate from L-glutamyl-tRNA(Glu): step 2/2.</text>
</comment>
<dbReference type="GO" id="GO:0006782">
    <property type="term" value="P:protoporphyrinogen IX biosynthetic process"/>
    <property type="evidence" value="ECO:0007669"/>
    <property type="project" value="UniProtKB-UniRule"/>
</dbReference>
<evidence type="ECO:0000256" key="1">
    <source>
        <dbReference type="ARBA" id="ARBA00001933"/>
    </source>
</evidence>
<name>A0A6J5FYJ4_9BURK</name>
<dbReference type="GO" id="GO:0008483">
    <property type="term" value="F:transaminase activity"/>
    <property type="evidence" value="ECO:0007669"/>
    <property type="project" value="InterPro"/>
</dbReference>
<dbReference type="HAMAP" id="MF_00375">
    <property type="entry name" value="HemL_aminotrans_3"/>
    <property type="match status" value="1"/>
</dbReference>
<comment type="cofactor">
    <cofactor evidence="1 7">
        <name>pyridoxal 5'-phosphate</name>
        <dbReference type="ChEBI" id="CHEBI:597326"/>
    </cofactor>
</comment>
<evidence type="ECO:0000256" key="7">
    <source>
        <dbReference type="HAMAP-Rule" id="MF_00375"/>
    </source>
</evidence>
<dbReference type="Pfam" id="PF00202">
    <property type="entry name" value="Aminotran_3"/>
    <property type="match status" value="1"/>
</dbReference>
<gene>
    <name evidence="8" type="primary">hemL_2</name>
    <name evidence="7" type="synonym">hemL</name>
    <name evidence="8" type="ORF">LMG28688_02308</name>
</gene>
<keyword evidence="9" id="KW-1185">Reference proteome</keyword>
<dbReference type="Proteomes" id="UP000494119">
    <property type="component" value="Unassembled WGS sequence"/>
</dbReference>
<dbReference type="InterPro" id="IPR049704">
    <property type="entry name" value="Aminotrans_3_PPA_site"/>
</dbReference>
<dbReference type="EMBL" id="CADIKL010000009">
    <property type="protein sequence ID" value="CAB3786618.1"/>
    <property type="molecule type" value="Genomic_DNA"/>
</dbReference>
<proteinExistence type="inferred from homology"/>
<evidence type="ECO:0000256" key="2">
    <source>
        <dbReference type="ARBA" id="ARBA00004819"/>
    </source>
</evidence>
<dbReference type="PROSITE" id="PS00600">
    <property type="entry name" value="AA_TRANSFER_CLASS_3"/>
    <property type="match status" value="1"/>
</dbReference>